<comment type="caution">
    <text evidence="2">The sequence shown here is derived from an EMBL/GenBank/DDBJ whole genome shotgun (WGS) entry which is preliminary data.</text>
</comment>
<accession>A0ABC8M0J1</accession>
<protein>
    <recommendedName>
        <fullName evidence="1">Replication factor A C-terminal domain-containing protein</fullName>
    </recommendedName>
</protein>
<dbReference type="Gene3D" id="2.40.50.140">
    <property type="entry name" value="Nucleic acid-binding proteins"/>
    <property type="match status" value="1"/>
</dbReference>
<sequence>VAWFECTATKDDVVHESPWYYISCDACNSKAVKGPNSLFCNNNKCEKRKVPGVPQYLTKISVYDKSEQAVFVVLGDAGKVLTGKPASELVACYFESFKFIVKISDHNLTGRIHSLTVTKILPPDAPNASLEDEVIAEAADDVLKDGSCGAGAYVSVEGPACDKVRRASDGLESDEPKCTKSG</sequence>
<feature type="non-terminal residue" evidence="2">
    <location>
        <position position="1"/>
    </location>
</feature>
<keyword evidence="3" id="KW-1185">Reference proteome</keyword>
<organism evidence="2 3">
    <name type="scientific">Eruca vesicaria subsp. sativa</name>
    <name type="common">Garden rocket</name>
    <name type="synonym">Eruca sativa</name>
    <dbReference type="NCBI Taxonomy" id="29727"/>
    <lineage>
        <taxon>Eukaryota</taxon>
        <taxon>Viridiplantae</taxon>
        <taxon>Streptophyta</taxon>
        <taxon>Embryophyta</taxon>
        <taxon>Tracheophyta</taxon>
        <taxon>Spermatophyta</taxon>
        <taxon>Magnoliopsida</taxon>
        <taxon>eudicotyledons</taxon>
        <taxon>Gunneridae</taxon>
        <taxon>Pentapetalae</taxon>
        <taxon>rosids</taxon>
        <taxon>malvids</taxon>
        <taxon>Brassicales</taxon>
        <taxon>Brassicaceae</taxon>
        <taxon>Brassiceae</taxon>
        <taxon>Eruca</taxon>
    </lineage>
</organism>
<feature type="domain" description="Replication factor A C-terminal" evidence="1">
    <location>
        <begin position="3"/>
        <end position="92"/>
    </location>
</feature>
<dbReference type="Proteomes" id="UP001642260">
    <property type="component" value="Unassembled WGS sequence"/>
</dbReference>
<dbReference type="SUPFAM" id="SSF50249">
    <property type="entry name" value="Nucleic acid-binding proteins"/>
    <property type="match status" value="1"/>
</dbReference>
<evidence type="ECO:0000313" key="2">
    <source>
        <dbReference type="EMBL" id="CAH8389465.1"/>
    </source>
</evidence>
<dbReference type="AlphaFoldDB" id="A0ABC8M0J1"/>
<reference evidence="2 3" key="1">
    <citation type="submission" date="2022-03" db="EMBL/GenBank/DDBJ databases">
        <authorList>
            <person name="Macdonald S."/>
            <person name="Ahmed S."/>
            <person name="Newling K."/>
        </authorList>
    </citation>
    <scope>NUCLEOTIDE SEQUENCE [LARGE SCALE GENOMIC DNA]</scope>
</reference>
<dbReference type="InterPro" id="IPR013955">
    <property type="entry name" value="Rep_factor-A_C"/>
</dbReference>
<dbReference type="EMBL" id="CAKOAT010836265">
    <property type="protein sequence ID" value="CAH8389465.1"/>
    <property type="molecule type" value="Genomic_DNA"/>
</dbReference>
<dbReference type="Pfam" id="PF08646">
    <property type="entry name" value="Rep_fac-A_C"/>
    <property type="match status" value="1"/>
</dbReference>
<proteinExistence type="predicted"/>
<evidence type="ECO:0000259" key="1">
    <source>
        <dbReference type="Pfam" id="PF08646"/>
    </source>
</evidence>
<dbReference type="InterPro" id="IPR012340">
    <property type="entry name" value="NA-bd_OB-fold"/>
</dbReference>
<name>A0ABC8M0J1_ERUVS</name>
<gene>
    <name evidence="2" type="ORF">ERUC_LOCUS41948</name>
</gene>
<evidence type="ECO:0000313" key="3">
    <source>
        <dbReference type="Proteomes" id="UP001642260"/>
    </source>
</evidence>